<evidence type="ECO:0000256" key="14">
    <source>
        <dbReference type="ARBA" id="ARBA00048173"/>
    </source>
</evidence>
<dbReference type="GO" id="GO:0007004">
    <property type="term" value="P:telomere maintenance via telomerase"/>
    <property type="evidence" value="ECO:0007669"/>
    <property type="project" value="TreeGrafter"/>
</dbReference>
<evidence type="ECO:0000313" key="20">
    <source>
        <dbReference type="Proteomes" id="UP000765507"/>
    </source>
</evidence>
<keyword evidence="7 15" id="KW-0479">Metal-binding</keyword>
<dbReference type="InterPro" id="IPR021891">
    <property type="entry name" value="Telomerase_RBD"/>
</dbReference>
<dbReference type="PANTHER" id="PTHR12066:SF0">
    <property type="entry name" value="TELOMERASE REVERSE TRANSCRIPTASE"/>
    <property type="match status" value="1"/>
</dbReference>
<dbReference type="InterPro" id="IPR000477">
    <property type="entry name" value="RT_dom"/>
</dbReference>
<dbReference type="GO" id="GO:0000781">
    <property type="term" value="C:chromosome, telomeric region"/>
    <property type="evidence" value="ECO:0007669"/>
    <property type="project" value="UniProtKB-SubCell"/>
</dbReference>
<dbReference type="GO" id="GO:0046872">
    <property type="term" value="F:metal ion binding"/>
    <property type="evidence" value="ECO:0007669"/>
    <property type="project" value="UniProtKB-KW"/>
</dbReference>
<dbReference type="Pfam" id="PF11474">
    <property type="entry name" value="TEN_TERT"/>
    <property type="match status" value="1"/>
</dbReference>
<evidence type="ECO:0000256" key="4">
    <source>
        <dbReference type="ARBA" id="ARBA00022454"/>
    </source>
</evidence>
<evidence type="ECO:0000313" key="19">
    <source>
        <dbReference type="EMBL" id="KAG6924209.1"/>
    </source>
</evidence>
<feature type="region of interest" description="Disordered" evidence="16">
    <location>
        <begin position="237"/>
        <end position="268"/>
    </location>
</feature>
<evidence type="ECO:0000256" key="15">
    <source>
        <dbReference type="RuleBase" id="RU365061"/>
    </source>
</evidence>
<comment type="function">
    <text evidence="15">Telomerase is a ribonucleoprotein enzyme essential for the replication of chromosome termini in most eukaryotes. It elongates telomeres. It is a reverse transcriptase that adds simple sequence repeats to chromosome ends by copying a template sequence within the RNA component of the enzyme.</text>
</comment>
<dbReference type="GO" id="GO:0042162">
    <property type="term" value="F:telomeric DNA binding"/>
    <property type="evidence" value="ECO:0007669"/>
    <property type="project" value="TreeGrafter"/>
</dbReference>
<keyword evidence="10 15" id="KW-0695">RNA-directed DNA polymerase</keyword>
<keyword evidence="5 15" id="KW-0808">Transferase</keyword>
<dbReference type="PROSITE" id="PS50878">
    <property type="entry name" value="RT_POL"/>
    <property type="match status" value="1"/>
</dbReference>
<gene>
    <name evidence="19" type="primary">TERT</name>
    <name evidence="19" type="ORF">G0U57_018040</name>
</gene>
<dbReference type="Gene3D" id="3.30.70.2630">
    <property type="match status" value="1"/>
</dbReference>
<dbReference type="PRINTS" id="PR01365">
    <property type="entry name" value="TELOMERASERT"/>
</dbReference>
<keyword evidence="17" id="KW-0732">Signal</keyword>
<feature type="compositionally biased region" description="Polar residues" evidence="16">
    <location>
        <begin position="237"/>
        <end position="246"/>
    </location>
</feature>
<feature type="region of interest" description="Disordered" evidence="16">
    <location>
        <begin position="362"/>
        <end position="391"/>
    </location>
</feature>
<dbReference type="PANTHER" id="PTHR12066">
    <property type="entry name" value="TELOMERASE REVERSE TRANSCRIPTASE"/>
    <property type="match status" value="1"/>
</dbReference>
<evidence type="ECO:0000256" key="16">
    <source>
        <dbReference type="SAM" id="MobiDB-lite"/>
    </source>
</evidence>
<proteinExistence type="inferred from homology"/>
<dbReference type="Pfam" id="PF12009">
    <property type="entry name" value="Telomerase_RBD"/>
    <property type="match status" value="1"/>
</dbReference>
<evidence type="ECO:0000256" key="6">
    <source>
        <dbReference type="ARBA" id="ARBA00022695"/>
    </source>
</evidence>
<evidence type="ECO:0000256" key="3">
    <source>
        <dbReference type="ARBA" id="ARBA00016182"/>
    </source>
</evidence>
<evidence type="ECO:0000256" key="9">
    <source>
        <dbReference type="ARBA" id="ARBA00022895"/>
    </source>
</evidence>
<keyword evidence="8 15" id="KW-0460">Magnesium</keyword>
<evidence type="ECO:0000256" key="10">
    <source>
        <dbReference type="ARBA" id="ARBA00022918"/>
    </source>
</evidence>
<feature type="domain" description="Reverse transcriptase" evidence="18">
    <location>
        <begin position="819"/>
        <end position="1155"/>
    </location>
</feature>
<sequence length="1352" mass="154610">MAGAGPFRAVLAMLGGCYAEVLGLEQFVQRLREAAACGPGEAELLQGGDSQLYQTFVSQCVVCVPRGARAVPQPLSFQQLSSESEVVIRVIQRLCEKKKKNVLAFGYALLDENSSYSQIMSTSNICSYLPNTATETLRMSVLWETLLSRIGDDVMMYLLEHCAIFMLVPPSCSYQICGQPVYELTSSNAAPSAVFVKQRYSKSRHNILFDYVQKKFQLSNRWKWKPRSEINILSTKSQRNNKTQGSVPDYEHSATAKGAVGQNSKTKKQVRMVTGHMENRRGPNLYPVATATPSKRKLDRYQFEVAAKRMKINLREEEDAWSLGTNVDKNKFTLDIIYDTQSLSCVESFSVNNFIKIKSISQENEGRAETPDAPSLEQEVQDSKEKSVTDDENSLRLRVQCNKLYKACTETKTNSSREGVELDICKFQVGSVQMKKAEDKFLKYRGLKCPPTNIPKKLSNKISRSRVYIGKKCLLYSSKSFRECFPKSFLLNRLKGCQAGGQQLVETIFLNSKMLAQKCSENTPSYNRRKKRLPRRYWRMRDVFQKLLKNHAKCPYLVLLKKNCPVWISERNSSKTDAIGQSVSCAGVQIEREAEGQVRKEPPICLASSSREGGHTDVPNVSCLLSKRTSTDLSILSSPERCVLRQTENERQNAKDLCDPGLKELLRQHSSHRQVYGFVRECLDLVVPAELWGSSHNKCRFLKNVKTFISLGKFARFSLQELMWKMRVNDCAWLRVIKGDHFVPALEHHYREEILGKFLYWLMDTYIVQLLRSFFYITETMFQKNMLFFYRKLIWSKLQNIGMRNHFAKVHLRALSAEEIEKVQQKKYVPMASKLRFIPKPNGLRPIVKVNSVVGAKTLNRKSRDKKVHYFNAQLKNLFSVLNYERTENTSLLGSSVFGKDDIYKIWRKFVSKVLESNDKIPHFYYVKADVTGAYDTIPHDKLVEVVSQILGPEKRTVYCIRRYAVIKITMSGQIRKYYRRHVSTFKDFMSHMRLFVSHLQESTSLQNAIVVEQSLSLNETSSSLFAFFLQMIHNNILEIEGRYYLQCCGIPQGSILSTLLCSLCYGDMENKLFCGIQRDGVLIRLIDDFLLLTPHLTLAKTFLRTLATGIPAYGFLINPKKTVMNFPVDEDIPGCSKFKQLPYCSVIPWCGLLLDIQTLEVYCDYSSYACTSIRSSLAFNSSSTAGKNMKYKLVTVLKLKCHSLFLNLQVNSLRTVFINIYKIFLLQAYRFHACVLQLPFNQQVRKNPCFFLRIISDTASCCYSVLKTKNKGIALGTKGASGLFPSEAAEWLCYHAFIIKLTNHKVVYKCLLRSLKICELRLFKKIPKATMQLLKTVTEPALCKDFKAIMD</sequence>
<comment type="subcellular location">
    <subcellularLocation>
        <location evidence="15">Nucleus</location>
    </subcellularLocation>
    <subcellularLocation>
        <location evidence="15">Chromosome</location>
        <location evidence="15">Telomere</location>
    </subcellularLocation>
</comment>
<protein>
    <recommendedName>
        <fullName evidence="3 15">Telomerase reverse transcriptase</fullName>
        <ecNumber evidence="2 15">2.7.7.49</ecNumber>
    </recommendedName>
    <alternativeName>
        <fullName evidence="13 15">Telomerase catalytic subunit</fullName>
    </alternativeName>
</protein>
<dbReference type="FunFam" id="1.10.357.90:FF:000001">
    <property type="entry name" value="Telomerase reverse transcriptase"/>
    <property type="match status" value="1"/>
</dbReference>
<dbReference type="Pfam" id="PF21399">
    <property type="entry name" value="TERT_C"/>
    <property type="match status" value="1"/>
</dbReference>
<keyword evidence="4 15" id="KW-0158">Chromosome</keyword>
<dbReference type="Proteomes" id="UP000765507">
    <property type="component" value="Unassembled WGS sequence"/>
</dbReference>
<evidence type="ECO:0000256" key="5">
    <source>
        <dbReference type="ARBA" id="ARBA00022679"/>
    </source>
</evidence>
<evidence type="ECO:0000256" key="17">
    <source>
        <dbReference type="SAM" id="SignalP"/>
    </source>
</evidence>
<comment type="caution">
    <text evidence="19">The sequence shown here is derived from an EMBL/GenBank/DDBJ whole genome shotgun (WGS) entry which is preliminary data.</text>
</comment>
<evidence type="ECO:0000259" key="18">
    <source>
        <dbReference type="PROSITE" id="PS50878"/>
    </source>
</evidence>
<dbReference type="InterPro" id="IPR043502">
    <property type="entry name" value="DNA/RNA_pol_sf"/>
</dbReference>
<dbReference type="SUPFAM" id="SSF56672">
    <property type="entry name" value="DNA/RNA polymerases"/>
    <property type="match status" value="1"/>
</dbReference>
<accession>A0A8T1S5A0</accession>
<dbReference type="OrthoDB" id="289721at2759"/>
<evidence type="ECO:0000256" key="12">
    <source>
        <dbReference type="ARBA" id="ARBA00023274"/>
    </source>
</evidence>
<dbReference type="SMART" id="SM00975">
    <property type="entry name" value="Telomerase_RBD"/>
    <property type="match status" value="1"/>
</dbReference>
<dbReference type="EMBL" id="JAHGAV010000648">
    <property type="protein sequence ID" value="KAG6924209.1"/>
    <property type="molecule type" value="Genomic_DNA"/>
</dbReference>
<comment type="catalytic activity">
    <reaction evidence="14 15">
        <text>DNA(n) + a 2'-deoxyribonucleoside 5'-triphosphate = DNA(n+1) + diphosphate</text>
        <dbReference type="Rhea" id="RHEA:22508"/>
        <dbReference type="Rhea" id="RHEA-COMP:17339"/>
        <dbReference type="Rhea" id="RHEA-COMP:17340"/>
        <dbReference type="ChEBI" id="CHEBI:33019"/>
        <dbReference type="ChEBI" id="CHEBI:61560"/>
        <dbReference type="ChEBI" id="CHEBI:173112"/>
        <dbReference type="EC" id="2.7.7.49"/>
    </reaction>
</comment>
<dbReference type="Gene3D" id="1.10.132.70">
    <property type="match status" value="1"/>
</dbReference>
<dbReference type="Gene3D" id="1.10.357.90">
    <property type="match status" value="1"/>
</dbReference>
<feature type="compositionally biased region" description="Basic and acidic residues" evidence="16">
    <location>
        <begin position="381"/>
        <end position="391"/>
    </location>
</feature>
<evidence type="ECO:0000256" key="7">
    <source>
        <dbReference type="ARBA" id="ARBA00022723"/>
    </source>
</evidence>
<dbReference type="GO" id="GO:0000333">
    <property type="term" value="C:telomerase catalytic core complex"/>
    <property type="evidence" value="ECO:0007669"/>
    <property type="project" value="TreeGrafter"/>
</dbReference>
<keyword evidence="11 15" id="KW-0539">Nucleus</keyword>
<evidence type="ECO:0000256" key="11">
    <source>
        <dbReference type="ARBA" id="ARBA00023242"/>
    </source>
</evidence>
<dbReference type="GO" id="GO:0070034">
    <property type="term" value="F:telomerase RNA binding"/>
    <property type="evidence" value="ECO:0007669"/>
    <property type="project" value="TreeGrafter"/>
</dbReference>
<evidence type="ECO:0000256" key="1">
    <source>
        <dbReference type="ARBA" id="ARBA00008001"/>
    </source>
</evidence>
<reference evidence="19 20" key="1">
    <citation type="journal article" date="2020" name="G3 (Bethesda)">
        <title>Draft Genome of the Common Snapping Turtle, Chelydra serpentina, a Model for Phenotypic Plasticity in Reptiles.</title>
        <authorList>
            <person name="Das D."/>
            <person name="Singh S.K."/>
            <person name="Bierstedt J."/>
            <person name="Erickson A."/>
            <person name="Galli G.L.J."/>
            <person name="Crossley D.A. 2nd"/>
            <person name="Rhen T."/>
        </authorList>
    </citation>
    <scope>NUCLEOTIDE SEQUENCE [LARGE SCALE GENOMIC DNA]</scope>
    <source>
        <strain evidence="19">KW</strain>
    </source>
</reference>
<comment type="similarity">
    <text evidence="1 15">Belongs to the reverse transcriptase family. Telomerase subfamily.</text>
</comment>
<dbReference type="FunFam" id="3.30.70.2630:FF:000001">
    <property type="entry name" value="Telomerase reverse transcriptase"/>
    <property type="match status" value="1"/>
</dbReference>
<evidence type="ECO:0000256" key="13">
    <source>
        <dbReference type="ARBA" id="ARBA00032044"/>
    </source>
</evidence>
<evidence type="ECO:0000256" key="2">
    <source>
        <dbReference type="ARBA" id="ARBA00012493"/>
    </source>
</evidence>
<dbReference type="EC" id="2.7.7.49" evidence="2 15"/>
<dbReference type="InterPro" id="IPR049915">
    <property type="entry name" value="TERT_TEN"/>
</dbReference>
<name>A0A8T1S5A0_CHESE</name>
<dbReference type="InterPro" id="IPR003545">
    <property type="entry name" value="Telomerase_RT"/>
</dbReference>
<feature type="chain" id="PRO_5035732201" description="Telomerase reverse transcriptase" evidence="17">
    <location>
        <begin position="20"/>
        <end position="1352"/>
    </location>
</feature>
<keyword evidence="6 15" id="KW-0548">Nucleotidyltransferase</keyword>
<dbReference type="Pfam" id="PF00078">
    <property type="entry name" value="RVT_1"/>
    <property type="match status" value="1"/>
</dbReference>
<dbReference type="GO" id="GO:0003720">
    <property type="term" value="F:telomerase activity"/>
    <property type="evidence" value="ECO:0007669"/>
    <property type="project" value="InterPro"/>
</dbReference>
<dbReference type="CDD" id="cd01648">
    <property type="entry name" value="TERT"/>
    <property type="match status" value="1"/>
</dbReference>
<evidence type="ECO:0000256" key="8">
    <source>
        <dbReference type="ARBA" id="ARBA00022842"/>
    </source>
</evidence>
<dbReference type="InterPro" id="IPR049139">
    <property type="entry name" value="TERT_C"/>
</dbReference>
<feature type="signal peptide" evidence="17">
    <location>
        <begin position="1"/>
        <end position="19"/>
    </location>
</feature>
<keyword evidence="9 15" id="KW-0779">Telomere</keyword>
<keyword evidence="20" id="KW-1185">Reference proteome</keyword>
<keyword evidence="12" id="KW-0687">Ribonucleoprotein</keyword>
<organism evidence="19 20">
    <name type="scientific">Chelydra serpentina</name>
    <name type="common">Snapping turtle</name>
    <name type="synonym">Testudo serpentina</name>
    <dbReference type="NCBI Taxonomy" id="8475"/>
    <lineage>
        <taxon>Eukaryota</taxon>
        <taxon>Metazoa</taxon>
        <taxon>Chordata</taxon>
        <taxon>Craniata</taxon>
        <taxon>Vertebrata</taxon>
        <taxon>Euteleostomi</taxon>
        <taxon>Archelosauria</taxon>
        <taxon>Testudinata</taxon>
        <taxon>Testudines</taxon>
        <taxon>Cryptodira</taxon>
        <taxon>Durocryptodira</taxon>
        <taxon>Americhelydia</taxon>
        <taxon>Chelydroidea</taxon>
        <taxon>Chelydridae</taxon>
        <taxon>Chelydra</taxon>
    </lineage>
</organism>